<feature type="transmembrane region" description="Helical" evidence="7">
    <location>
        <begin position="219"/>
        <end position="238"/>
    </location>
</feature>
<evidence type="ECO:0000256" key="6">
    <source>
        <dbReference type="ARBA" id="ARBA00023136"/>
    </source>
</evidence>
<dbReference type="PANTHER" id="PTHR43163">
    <property type="entry name" value="DIPEPTIDE TRANSPORT SYSTEM PERMEASE PROTEIN DPPB-RELATED"/>
    <property type="match status" value="1"/>
</dbReference>
<evidence type="ECO:0000256" key="1">
    <source>
        <dbReference type="ARBA" id="ARBA00004651"/>
    </source>
</evidence>
<feature type="transmembrane region" description="Helical" evidence="7">
    <location>
        <begin position="21"/>
        <end position="46"/>
    </location>
</feature>
<organism evidence="9 10">
    <name type="scientific">Ochrobactrum quorumnocens</name>
    <dbReference type="NCBI Taxonomy" id="271865"/>
    <lineage>
        <taxon>Bacteria</taxon>
        <taxon>Pseudomonadati</taxon>
        <taxon>Pseudomonadota</taxon>
        <taxon>Alphaproteobacteria</taxon>
        <taxon>Hyphomicrobiales</taxon>
        <taxon>Brucellaceae</taxon>
        <taxon>Brucella/Ochrobactrum group</taxon>
        <taxon>Ochrobactrum</taxon>
    </lineage>
</organism>
<dbReference type="AlphaFoldDB" id="A0A248UM50"/>
<dbReference type="Gene3D" id="1.10.3720.10">
    <property type="entry name" value="MetI-like"/>
    <property type="match status" value="1"/>
</dbReference>
<dbReference type="PANTHER" id="PTHR43163:SF8">
    <property type="entry name" value="D,D-DIPEPTIDE TRANSPORT SYSTEM PERMEASE PROTEIN DDPB-RELATED"/>
    <property type="match status" value="1"/>
</dbReference>
<evidence type="ECO:0000256" key="2">
    <source>
        <dbReference type="ARBA" id="ARBA00022448"/>
    </source>
</evidence>
<sequence>MSITGNTITKPRSAKRRSSTLIAAIASFLVIVATTYLGLLAVTFFIGRVVPIDPVLAIVGDRAPAHVVERVRQEMGFNLPYYQQFYLYVKGVLQGDFGTSVLTTNPVMTDIRRVFPATMELATIGTIIGALFGIPLGVLAAVKRGSIIDQIVRIIGLVGYSVPIFWLGMLALLIFYARLGWTSGPGRIDITFEYTFTPITGFYVIDAIIQRDWEALRNIISHLVLPSALLGYFSLAYISRMTRSFMLNELEQEYIIAARAKGISETRIIWGHALRNAAVPLVTVIVLSYAGLLEGSVLTETIFAWPGLGLYITNSLQNADMNAVLGGTIIIGSVFIALNLVSDLLYRLLDPRTRVR</sequence>
<dbReference type="CDD" id="cd06261">
    <property type="entry name" value="TM_PBP2"/>
    <property type="match status" value="1"/>
</dbReference>
<evidence type="ECO:0000256" key="3">
    <source>
        <dbReference type="ARBA" id="ARBA00022475"/>
    </source>
</evidence>
<dbReference type="Proteomes" id="UP000215256">
    <property type="component" value="Chromosome 1"/>
</dbReference>
<evidence type="ECO:0000313" key="9">
    <source>
        <dbReference type="EMBL" id="ASV87620.1"/>
    </source>
</evidence>
<dbReference type="InterPro" id="IPR000515">
    <property type="entry name" value="MetI-like"/>
</dbReference>
<evidence type="ECO:0000313" key="10">
    <source>
        <dbReference type="Proteomes" id="UP000215256"/>
    </source>
</evidence>
<feature type="transmembrane region" description="Helical" evidence="7">
    <location>
        <begin position="121"/>
        <end position="142"/>
    </location>
</feature>
<keyword evidence="2 7" id="KW-0813">Transport</keyword>
<keyword evidence="3" id="KW-1003">Cell membrane</keyword>
<evidence type="ECO:0000256" key="7">
    <source>
        <dbReference type="RuleBase" id="RU363032"/>
    </source>
</evidence>
<feature type="transmembrane region" description="Helical" evidence="7">
    <location>
        <begin position="154"/>
        <end position="177"/>
    </location>
</feature>
<dbReference type="Pfam" id="PF19300">
    <property type="entry name" value="BPD_transp_1_N"/>
    <property type="match status" value="1"/>
</dbReference>
<comment type="subcellular location">
    <subcellularLocation>
        <location evidence="1 7">Cell membrane</location>
        <topology evidence="1 7">Multi-pass membrane protein</topology>
    </subcellularLocation>
</comment>
<evidence type="ECO:0000256" key="4">
    <source>
        <dbReference type="ARBA" id="ARBA00022692"/>
    </source>
</evidence>
<gene>
    <name evidence="9" type="ORF">CES85_1428</name>
</gene>
<dbReference type="KEGG" id="och:CES85_1428"/>
<keyword evidence="6 7" id="KW-0472">Membrane</keyword>
<keyword evidence="4 7" id="KW-0812">Transmembrane</keyword>
<evidence type="ECO:0000259" key="8">
    <source>
        <dbReference type="PROSITE" id="PS50928"/>
    </source>
</evidence>
<reference evidence="9 10" key="1">
    <citation type="submission" date="2017-07" db="EMBL/GenBank/DDBJ databases">
        <title>Phylogenetic study on the rhizospheric bacterium Ochrobactrum sp. A44.</title>
        <authorList>
            <person name="Krzyzanowska D.M."/>
            <person name="Ossowicki A."/>
            <person name="Rajewska M."/>
            <person name="Maciag T."/>
            <person name="Kaczynski Z."/>
            <person name="Czerwicka M."/>
            <person name="Jafra S."/>
        </authorList>
    </citation>
    <scope>NUCLEOTIDE SEQUENCE [LARGE SCALE GENOMIC DNA]</scope>
    <source>
        <strain evidence="9 10">A44</strain>
    </source>
</reference>
<accession>A0A248UM50</accession>
<evidence type="ECO:0000256" key="5">
    <source>
        <dbReference type="ARBA" id="ARBA00022989"/>
    </source>
</evidence>
<comment type="similarity">
    <text evidence="7">Belongs to the binding-protein-dependent transport system permease family.</text>
</comment>
<dbReference type="GO" id="GO:0071916">
    <property type="term" value="F:dipeptide transmembrane transporter activity"/>
    <property type="evidence" value="ECO:0007669"/>
    <property type="project" value="TreeGrafter"/>
</dbReference>
<dbReference type="InterPro" id="IPR035906">
    <property type="entry name" value="MetI-like_sf"/>
</dbReference>
<dbReference type="Pfam" id="PF00528">
    <property type="entry name" value="BPD_transp_1"/>
    <property type="match status" value="1"/>
</dbReference>
<name>A0A248UM50_9HYPH</name>
<dbReference type="PROSITE" id="PS50928">
    <property type="entry name" value="ABC_TM1"/>
    <property type="match status" value="1"/>
</dbReference>
<feature type="domain" description="ABC transmembrane type-1" evidence="8">
    <location>
        <begin position="115"/>
        <end position="346"/>
    </location>
</feature>
<dbReference type="SUPFAM" id="SSF161098">
    <property type="entry name" value="MetI-like"/>
    <property type="match status" value="1"/>
</dbReference>
<keyword evidence="5 7" id="KW-1133">Transmembrane helix</keyword>
<protein>
    <submittedName>
        <fullName evidence="9">Binding-protein-dependent transport system inner membrane component family protein</fullName>
    </submittedName>
</protein>
<proteinExistence type="inferred from homology"/>
<dbReference type="InterPro" id="IPR045621">
    <property type="entry name" value="BPD_transp_1_N"/>
</dbReference>
<feature type="transmembrane region" description="Helical" evidence="7">
    <location>
        <begin position="323"/>
        <end position="346"/>
    </location>
</feature>
<dbReference type="EMBL" id="CP022604">
    <property type="protein sequence ID" value="ASV87620.1"/>
    <property type="molecule type" value="Genomic_DNA"/>
</dbReference>
<feature type="transmembrane region" description="Helical" evidence="7">
    <location>
        <begin position="277"/>
        <end position="303"/>
    </location>
</feature>
<dbReference type="GO" id="GO:0005886">
    <property type="term" value="C:plasma membrane"/>
    <property type="evidence" value="ECO:0007669"/>
    <property type="project" value="UniProtKB-SubCell"/>
</dbReference>